<evidence type="ECO:0000256" key="5">
    <source>
        <dbReference type="PROSITE-ProRule" id="PRU00076"/>
    </source>
</evidence>
<evidence type="ECO:0000313" key="8">
    <source>
        <dbReference type="EMBL" id="KAJ7384720.1"/>
    </source>
</evidence>
<dbReference type="InterPro" id="IPR018097">
    <property type="entry name" value="EGF_Ca-bd_CS"/>
</dbReference>
<keyword evidence="1 5" id="KW-0245">EGF-like domain</keyword>
<dbReference type="OrthoDB" id="5976206at2759"/>
<reference evidence="8" key="1">
    <citation type="submission" date="2023-01" db="EMBL/GenBank/DDBJ databases">
        <title>Genome assembly of the deep-sea coral Lophelia pertusa.</title>
        <authorList>
            <person name="Herrera S."/>
            <person name="Cordes E."/>
        </authorList>
    </citation>
    <scope>NUCLEOTIDE SEQUENCE</scope>
    <source>
        <strain evidence="8">USNM1676648</strain>
        <tissue evidence="8">Polyp</tissue>
    </source>
</reference>
<name>A0A9X0D2P7_9CNID</name>
<dbReference type="Gene3D" id="2.10.25.10">
    <property type="entry name" value="Laminin"/>
    <property type="match status" value="3"/>
</dbReference>
<gene>
    <name evidence="8" type="primary">LRP4_8</name>
    <name evidence="8" type="ORF">OS493_020305</name>
</gene>
<dbReference type="PANTHER" id="PTHR24050">
    <property type="entry name" value="PA14 DOMAIN-CONTAINING PROTEIN"/>
    <property type="match status" value="1"/>
</dbReference>
<comment type="caution">
    <text evidence="8">The sequence shown here is derived from an EMBL/GenBank/DDBJ whole genome shotgun (WGS) entry which is preliminary data.</text>
</comment>
<dbReference type="SMART" id="SM00179">
    <property type="entry name" value="EGF_CA"/>
    <property type="match status" value="3"/>
</dbReference>
<evidence type="ECO:0000259" key="7">
    <source>
        <dbReference type="PROSITE" id="PS50026"/>
    </source>
</evidence>
<dbReference type="SMART" id="SM00181">
    <property type="entry name" value="EGF"/>
    <property type="match status" value="3"/>
</dbReference>
<dbReference type="PROSITE" id="PS01186">
    <property type="entry name" value="EGF_2"/>
    <property type="match status" value="2"/>
</dbReference>
<dbReference type="PROSITE" id="PS50026">
    <property type="entry name" value="EGF_3"/>
    <property type="match status" value="1"/>
</dbReference>
<feature type="transmembrane region" description="Helical" evidence="6">
    <location>
        <begin position="333"/>
        <end position="354"/>
    </location>
</feature>
<feature type="domain" description="EGF-like" evidence="7">
    <location>
        <begin position="116"/>
        <end position="158"/>
    </location>
</feature>
<evidence type="ECO:0000256" key="6">
    <source>
        <dbReference type="SAM" id="Phobius"/>
    </source>
</evidence>
<dbReference type="GO" id="GO:0005509">
    <property type="term" value="F:calcium ion binding"/>
    <property type="evidence" value="ECO:0007669"/>
    <property type="project" value="InterPro"/>
</dbReference>
<keyword evidence="8" id="KW-0449">Lipoprotein</keyword>
<keyword evidence="9" id="KW-1185">Reference proteome</keyword>
<organism evidence="8 9">
    <name type="scientific">Desmophyllum pertusum</name>
    <dbReference type="NCBI Taxonomy" id="174260"/>
    <lineage>
        <taxon>Eukaryota</taxon>
        <taxon>Metazoa</taxon>
        <taxon>Cnidaria</taxon>
        <taxon>Anthozoa</taxon>
        <taxon>Hexacorallia</taxon>
        <taxon>Scleractinia</taxon>
        <taxon>Caryophylliina</taxon>
        <taxon>Caryophylliidae</taxon>
        <taxon>Desmophyllum</taxon>
    </lineage>
</organism>
<protein>
    <submittedName>
        <fullName evidence="8">Low-density lipoprotein receptor- protein 4</fullName>
    </submittedName>
</protein>
<dbReference type="InterPro" id="IPR000742">
    <property type="entry name" value="EGF"/>
</dbReference>
<dbReference type="EMBL" id="MU825885">
    <property type="protein sequence ID" value="KAJ7384720.1"/>
    <property type="molecule type" value="Genomic_DNA"/>
</dbReference>
<dbReference type="SUPFAM" id="SSF57184">
    <property type="entry name" value="Growth factor receptor domain"/>
    <property type="match status" value="1"/>
</dbReference>
<dbReference type="Proteomes" id="UP001163046">
    <property type="component" value="Unassembled WGS sequence"/>
</dbReference>
<dbReference type="InterPro" id="IPR049883">
    <property type="entry name" value="NOTCH1_EGF-like"/>
</dbReference>
<sequence>MTACRHAPIILADETVLASKDSKLTQLIVPLVYRLHDAMFLDVGCQQVCLEDHGQPRCSCHKGYKLIDDNKSCVDIDECTTHRHKCSQNCHNMDGSYMCSCEPGYNLDPDHMTCNDIDECGLIDVVYCADSLELCINTLGSFHCECQQGYLRIDNTCQEIIPTTEGPASTGNTTSPVTTEQVPKDAVNNAVAMTIRSTDLSEWEYGLSRSFKDAVAQVVVAYCEQDENANCYHSKVNKRSISSVSLTASVHLLKHFPQQHHADLVVAFYVILHSNQQENYIMTRDALLQALKKSAATLSSGIYKEVYNIRAYQEDEGSPPPRESRMDTSQSKWIIIGVSLAVIVAMVMVTAVICRRHRRTSRHWLNKKGRKSEFILRQWAGTPEETVFIGMINQATKL</sequence>
<keyword evidence="6" id="KW-1133">Transmembrane helix</keyword>
<dbReference type="InterPro" id="IPR052235">
    <property type="entry name" value="Nephronectin_domain"/>
</dbReference>
<evidence type="ECO:0000256" key="4">
    <source>
        <dbReference type="ARBA" id="ARBA00023157"/>
    </source>
</evidence>
<evidence type="ECO:0000256" key="1">
    <source>
        <dbReference type="ARBA" id="ARBA00022536"/>
    </source>
</evidence>
<evidence type="ECO:0000256" key="3">
    <source>
        <dbReference type="ARBA" id="ARBA00022737"/>
    </source>
</evidence>
<keyword evidence="4" id="KW-1015">Disulfide bond</keyword>
<keyword evidence="6" id="KW-0812">Transmembrane</keyword>
<dbReference type="PANTHER" id="PTHR24050:SF28">
    <property type="entry name" value="UROMODULIN-LIKE"/>
    <property type="match status" value="1"/>
</dbReference>
<dbReference type="CDD" id="cd00054">
    <property type="entry name" value="EGF_CA"/>
    <property type="match status" value="2"/>
</dbReference>
<evidence type="ECO:0000313" key="9">
    <source>
        <dbReference type="Proteomes" id="UP001163046"/>
    </source>
</evidence>
<comment type="caution">
    <text evidence="5">Lacks conserved residue(s) required for the propagation of feature annotation.</text>
</comment>
<dbReference type="Pfam" id="PF07645">
    <property type="entry name" value="EGF_CA"/>
    <property type="match status" value="2"/>
</dbReference>
<proteinExistence type="predicted"/>
<keyword evidence="3" id="KW-0677">Repeat</keyword>
<dbReference type="InterPro" id="IPR000152">
    <property type="entry name" value="EGF-type_Asp/Asn_hydroxyl_site"/>
</dbReference>
<dbReference type="FunFam" id="2.10.25.10:FF:000119">
    <property type="entry name" value="vitamin K-dependent protein S"/>
    <property type="match status" value="1"/>
</dbReference>
<dbReference type="PROSITE" id="PS01187">
    <property type="entry name" value="EGF_CA"/>
    <property type="match status" value="2"/>
</dbReference>
<keyword evidence="8" id="KW-0675">Receptor</keyword>
<accession>A0A9X0D2P7</accession>
<dbReference type="InterPro" id="IPR001881">
    <property type="entry name" value="EGF-like_Ca-bd_dom"/>
</dbReference>
<evidence type="ECO:0000256" key="2">
    <source>
        <dbReference type="ARBA" id="ARBA00022729"/>
    </source>
</evidence>
<keyword evidence="2" id="KW-0732">Signal</keyword>
<dbReference type="PROSITE" id="PS00010">
    <property type="entry name" value="ASX_HYDROXYL"/>
    <property type="match status" value="2"/>
</dbReference>
<keyword evidence="6" id="KW-0472">Membrane</keyword>
<dbReference type="AlphaFoldDB" id="A0A9X0D2P7"/>
<dbReference type="InterPro" id="IPR009030">
    <property type="entry name" value="Growth_fac_rcpt_cys_sf"/>
</dbReference>